<evidence type="ECO:0000313" key="2">
    <source>
        <dbReference type="EnsemblProtists" id="HpaP811515"/>
    </source>
</evidence>
<accession>M4BY83</accession>
<proteinExistence type="predicted"/>
<protein>
    <submittedName>
        <fullName evidence="2">Uncharacterized protein</fullName>
    </submittedName>
</protein>
<feature type="region of interest" description="Disordered" evidence="1">
    <location>
        <begin position="1"/>
        <end position="197"/>
    </location>
</feature>
<dbReference type="HOGENOM" id="CLU_1032264_0_0_1"/>
<dbReference type="InParanoid" id="M4BY83"/>
<name>M4BY83_HYAAE</name>
<organism evidence="2 3">
    <name type="scientific">Hyaloperonospora arabidopsidis (strain Emoy2)</name>
    <name type="common">Downy mildew agent</name>
    <name type="synonym">Peronospora arabidopsidis</name>
    <dbReference type="NCBI Taxonomy" id="559515"/>
    <lineage>
        <taxon>Eukaryota</taxon>
        <taxon>Sar</taxon>
        <taxon>Stramenopiles</taxon>
        <taxon>Oomycota</taxon>
        <taxon>Peronosporomycetes</taxon>
        <taxon>Peronosporales</taxon>
        <taxon>Peronosporaceae</taxon>
        <taxon>Hyaloperonospora</taxon>
    </lineage>
</organism>
<dbReference type="EnsemblProtists" id="HpaT811515">
    <property type="protein sequence ID" value="HpaP811515"/>
    <property type="gene ID" value="HpaG811515"/>
</dbReference>
<dbReference type="AlphaFoldDB" id="M4BY83"/>
<dbReference type="VEuPathDB" id="FungiDB:HpaG811515"/>
<evidence type="ECO:0000256" key="1">
    <source>
        <dbReference type="SAM" id="MobiDB-lite"/>
    </source>
</evidence>
<dbReference type="EMBL" id="JH598038">
    <property type="status" value="NOT_ANNOTATED_CDS"/>
    <property type="molecule type" value="Genomic_DNA"/>
</dbReference>
<evidence type="ECO:0000313" key="3">
    <source>
        <dbReference type="Proteomes" id="UP000011713"/>
    </source>
</evidence>
<sequence>MDNENNAVGSDRVHMERPGSRYARTVSRECSTATPLVQEKGVPVLNPVRKRASRPESGAAQTGPRVSESASSDGGCGSRAGESCIGGGEAGRMVVAGLGDSSSEGDEEPNPKRREVHRGGRDTMVPDHPKAGAAVTRPRVSKSASSDGGCGPRARESCVGEGETGEMVPAGLGDRSAEGEEELTPKRRRVHQGQDTMVADQTESCIAQTGPRASESASSDGGCGLEAGESCVGKRLFVRMVAAGVGDSSSEEEEYPTPTSIICELKHREP</sequence>
<keyword evidence="3" id="KW-1185">Reference proteome</keyword>
<reference evidence="3" key="1">
    <citation type="journal article" date="2010" name="Science">
        <title>Signatures of adaptation to obligate biotrophy in the Hyaloperonospora arabidopsidis genome.</title>
        <authorList>
            <person name="Baxter L."/>
            <person name="Tripathy S."/>
            <person name="Ishaque N."/>
            <person name="Boot N."/>
            <person name="Cabral A."/>
            <person name="Kemen E."/>
            <person name="Thines M."/>
            <person name="Ah-Fong A."/>
            <person name="Anderson R."/>
            <person name="Badejoko W."/>
            <person name="Bittner-Eddy P."/>
            <person name="Boore J.L."/>
            <person name="Chibucos M.C."/>
            <person name="Coates M."/>
            <person name="Dehal P."/>
            <person name="Delehaunty K."/>
            <person name="Dong S."/>
            <person name="Downton P."/>
            <person name="Dumas B."/>
            <person name="Fabro G."/>
            <person name="Fronick C."/>
            <person name="Fuerstenberg S.I."/>
            <person name="Fulton L."/>
            <person name="Gaulin E."/>
            <person name="Govers F."/>
            <person name="Hughes L."/>
            <person name="Humphray S."/>
            <person name="Jiang R.H."/>
            <person name="Judelson H."/>
            <person name="Kamoun S."/>
            <person name="Kyung K."/>
            <person name="Meijer H."/>
            <person name="Minx P."/>
            <person name="Morris P."/>
            <person name="Nelson J."/>
            <person name="Phuntumart V."/>
            <person name="Qutob D."/>
            <person name="Rehmany A."/>
            <person name="Rougon-Cardoso A."/>
            <person name="Ryden P."/>
            <person name="Torto-Alalibo T."/>
            <person name="Studholme D."/>
            <person name="Wang Y."/>
            <person name="Win J."/>
            <person name="Wood J."/>
            <person name="Clifton S.W."/>
            <person name="Rogers J."/>
            <person name="Van den Ackerveken G."/>
            <person name="Jones J.D."/>
            <person name="McDowell J.M."/>
            <person name="Beynon J."/>
            <person name="Tyler B.M."/>
        </authorList>
    </citation>
    <scope>NUCLEOTIDE SEQUENCE [LARGE SCALE GENOMIC DNA]</scope>
    <source>
        <strain evidence="3">Emoy2</strain>
    </source>
</reference>
<dbReference type="Proteomes" id="UP000011713">
    <property type="component" value="Unassembled WGS sequence"/>
</dbReference>
<feature type="compositionally biased region" description="Basic and acidic residues" evidence="1">
    <location>
        <begin position="109"/>
        <end position="130"/>
    </location>
</feature>
<feature type="region of interest" description="Disordered" evidence="1">
    <location>
        <begin position="245"/>
        <end position="270"/>
    </location>
</feature>
<reference evidence="2" key="2">
    <citation type="submission" date="2015-06" db="UniProtKB">
        <authorList>
            <consortium name="EnsemblProtists"/>
        </authorList>
    </citation>
    <scope>IDENTIFICATION</scope>
    <source>
        <strain evidence="2">Emoy2</strain>
    </source>
</reference>
<feature type="compositionally biased region" description="Gly residues" evidence="1">
    <location>
        <begin position="74"/>
        <end position="90"/>
    </location>
</feature>